<reference evidence="1" key="1">
    <citation type="journal article" name="BMC Genomics">
        <title>Long-read sequencing and de novo genome assembly of marine medaka (Oryzias melastigma).</title>
        <authorList>
            <person name="Liang P."/>
            <person name="Saqib H.S.A."/>
            <person name="Ni X."/>
            <person name="Shen Y."/>
        </authorList>
    </citation>
    <scope>NUCLEOTIDE SEQUENCE</scope>
    <source>
        <strain evidence="1">Bigg-433</strain>
    </source>
</reference>
<sequence length="77" mass="8180">MVRCAVLDGQVCLSRMVSAAAAGFTWEDDITVLAWEGVSLQAAAAEERGGVVFRGSQQLVLGKLNLLRESASGKRTK</sequence>
<dbReference type="EMBL" id="WKFB01000134">
    <property type="protein sequence ID" value="KAF6734467.1"/>
    <property type="molecule type" value="Genomic_DNA"/>
</dbReference>
<proteinExistence type="predicted"/>
<gene>
    <name evidence="1" type="ORF">FQA47_014080</name>
</gene>
<comment type="caution">
    <text evidence="1">The sequence shown here is derived from an EMBL/GenBank/DDBJ whole genome shotgun (WGS) entry which is preliminary data.</text>
</comment>
<organism evidence="1 2">
    <name type="scientific">Oryzias melastigma</name>
    <name type="common">Marine medaka</name>
    <dbReference type="NCBI Taxonomy" id="30732"/>
    <lineage>
        <taxon>Eukaryota</taxon>
        <taxon>Metazoa</taxon>
        <taxon>Chordata</taxon>
        <taxon>Craniata</taxon>
        <taxon>Vertebrata</taxon>
        <taxon>Euteleostomi</taxon>
        <taxon>Actinopterygii</taxon>
        <taxon>Neopterygii</taxon>
        <taxon>Teleostei</taxon>
        <taxon>Neoteleostei</taxon>
        <taxon>Acanthomorphata</taxon>
        <taxon>Ovalentaria</taxon>
        <taxon>Atherinomorphae</taxon>
        <taxon>Beloniformes</taxon>
        <taxon>Adrianichthyidae</taxon>
        <taxon>Oryziinae</taxon>
        <taxon>Oryzias</taxon>
    </lineage>
</organism>
<evidence type="ECO:0000313" key="1">
    <source>
        <dbReference type="EMBL" id="KAF6734467.1"/>
    </source>
</evidence>
<dbReference type="AlphaFoldDB" id="A0A834KUQ4"/>
<name>A0A834KUQ4_ORYME</name>
<evidence type="ECO:0000313" key="2">
    <source>
        <dbReference type="Proteomes" id="UP000646548"/>
    </source>
</evidence>
<dbReference type="Proteomes" id="UP000646548">
    <property type="component" value="Unassembled WGS sequence"/>
</dbReference>
<accession>A0A834KUQ4</accession>
<protein>
    <submittedName>
        <fullName evidence="1">Uncharacterized protein</fullName>
    </submittedName>
</protein>